<dbReference type="RefSeq" id="WP_169400496.1">
    <property type="nucleotide sequence ID" value="NZ_BAAAJH010000001.1"/>
</dbReference>
<organism evidence="2 3">
    <name type="scientific">Pseudonocardia xinjiangensis</name>
    <dbReference type="NCBI Taxonomy" id="75289"/>
    <lineage>
        <taxon>Bacteria</taxon>
        <taxon>Bacillati</taxon>
        <taxon>Actinomycetota</taxon>
        <taxon>Actinomycetes</taxon>
        <taxon>Pseudonocardiales</taxon>
        <taxon>Pseudonocardiaceae</taxon>
        <taxon>Pseudonocardia</taxon>
    </lineage>
</organism>
<feature type="domain" description="ER-bound oxygenase mpaB/mpaB'/Rubber oxygenase catalytic" evidence="1">
    <location>
        <begin position="49"/>
        <end position="243"/>
    </location>
</feature>
<dbReference type="Proteomes" id="UP001296706">
    <property type="component" value="Unassembled WGS sequence"/>
</dbReference>
<dbReference type="PANTHER" id="PTHR36124">
    <property type="match status" value="1"/>
</dbReference>
<comment type="caution">
    <text evidence="2">The sequence shown here is derived from an EMBL/GenBank/DDBJ whole genome shotgun (WGS) entry which is preliminary data.</text>
</comment>
<keyword evidence="3" id="KW-1185">Reference proteome</keyword>
<dbReference type="EMBL" id="JAAXKY010000245">
    <property type="protein sequence ID" value="NMH82501.1"/>
    <property type="molecule type" value="Genomic_DNA"/>
</dbReference>
<dbReference type="InterPro" id="IPR018713">
    <property type="entry name" value="MPAB/Lcp_cat_dom"/>
</dbReference>
<gene>
    <name evidence="2" type="ORF">HF577_36120</name>
</gene>
<sequence length="283" mass="32759">MKRYDWLRRIEQLDPEADHLEIYRISVSHEFPWDYTQSLSFALFRTYAVPTIGALLASTGELTERVQKRYDDTCLILDAVLEHGFAAPEGRTGIRRMNQMHGAYDISNADMLYVLSTFVTVPIRWIDEFGWRRLSEHEKVAAAHYYRRLGRHMGITGIPSGHEEFAAHLDAYEAEHFAYDPAARAVADSTLALLGTFPPNDRAPARLVRRFSYGLMDDRLRAALRYPRISVFEQALARRMVWLRGRVVRFMPPREEPWFVRQSANIRSYPDGYDVSGLGTFPR</sequence>
<name>A0ABX1RQ35_9PSEU</name>
<reference evidence="2 3" key="1">
    <citation type="submission" date="2020-04" db="EMBL/GenBank/DDBJ databases">
        <authorList>
            <person name="Klaysubun C."/>
            <person name="Duangmal K."/>
            <person name="Lipun K."/>
        </authorList>
    </citation>
    <scope>NUCLEOTIDE SEQUENCE [LARGE SCALE GENOMIC DNA]</scope>
    <source>
        <strain evidence="2 3">JCM 11839</strain>
    </source>
</reference>
<dbReference type="PANTHER" id="PTHR36124:SF1">
    <property type="entry name" value="ER-BOUND OXYGENASE MPAB_MPAB'_RUBBER OXYGENASE CATALYTIC DOMAIN-CONTAINING PROTEIN"/>
    <property type="match status" value="1"/>
</dbReference>
<dbReference type="Pfam" id="PF09995">
    <property type="entry name" value="MPAB_Lcp_cat"/>
    <property type="match status" value="1"/>
</dbReference>
<evidence type="ECO:0000259" key="1">
    <source>
        <dbReference type="Pfam" id="PF09995"/>
    </source>
</evidence>
<dbReference type="InterPro" id="IPR046366">
    <property type="entry name" value="MPAB"/>
</dbReference>
<evidence type="ECO:0000313" key="2">
    <source>
        <dbReference type="EMBL" id="NMH82501.1"/>
    </source>
</evidence>
<evidence type="ECO:0000313" key="3">
    <source>
        <dbReference type="Proteomes" id="UP001296706"/>
    </source>
</evidence>
<proteinExistence type="predicted"/>
<accession>A0ABX1RQ35</accession>
<protein>
    <submittedName>
        <fullName evidence="2">DUF2236 domain-containing protein</fullName>
    </submittedName>
</protein>